<accession>A0A347WHP1</accession>
<feature type="chain" id="PRO_5016642456" description="DUF5067 domain-containing protein" evidence="1">
    <location>
        <begin position="24"/>
        <end position="336"/>
    </location>
</feature>
<sequence>MKRILKAVLFALLCLSIHGAAYAADDHHQHGGGRASFIPQAILNPDDSKYVAPQATENYIGTYTAETEIPALNVTVHLITEVSEDGLFNLAYYFEPAGEKAGLRFYAKNAETIESRPAIYQDLVVMTGALREGDGGLGTGLIGKTISPVVLLDESGEPEQLYPFMALAYDLRETYTNARVYQNTGLYFVDGEVLADINHMIGLEDGEQITVTFEKVDGNHADALLVDKRVYEILQESFDHYLIDHNDFAMDFTSANQFVQEVLAMHLETNRSFPADTKVDLLPAEAIMWTEAGEVEYSMLINDEILYVYVDGELYVTDAFTEGDGRYSSKEWTGQS</sequence>
<dbReference type="AlphaFoldDB" id="A0A347WHP1"/>
<evidence type="ECO:0008006" key="4">
    <source>
        <dbReference type="Google" id="ProtNLM"/>
    </source>
</evidence>
<dbReference type="Proteomes" id="UP000263232">
    <property type="component" value="Chromosome"/>
</dbReference>
<evidence type="ECO:0000313" key="2">
    <source>
        <dbReference type="EMBL" id="AXY24598.1"/>
    </source>
</evidence>
<dbReference type="OrthoDB" id="2138554at2"/>
<gene>
    <name evidence="2" type="ORF">CL176_00340</name>
</gene>
<reference evidence="2 3" key="1">
    <citation type="submission" date="2017-09" db="EMBL/GenBank/DDBJ databases">
        <title>Complete genome sequence of Oxytococcus suis strain ZY16052.</title>
        <authorList>
            <person name="Li F."/>
        </authorList>
    </citation>
    <scope>NUCLEOTIDE SEQUENCE [LARGE SCALE GENOMIC DNA]</scope>
    <source>
        <strain evidence="2 3">ZY16052</strain>
    </source>
</reference>
<proteinExistence type="predicted"/>
<keyword evidence="1" id="KW-0732">Signal</keyword>
<keyword evidence="3" id="KW-1185">Reference proteome</keyword>
<dbReference type="EMBL" id="CP023434">
    <property type="protein sequence ID" value="AXY24598.1"/>
    <property type="molecule type" value="Genomic_DNA"/>
</dbReference>
<evidence type="ECO:0000313" key="3">
    <source>
        <dbReference type="Proteomes" id="UP000263232"/>
    </source>
</evidence>
<protein>
    <recommendedName>
        <fullName evidence="4">DUF5067 domain-containing protein</fullName>
    </recommendedName>
</protein>
<dbReference type="KEGG" id="abae:CL176_00340"/>
<organism evidence="2 3">
    <name type="scientific">Suicoccus acidiformans</name>
    <dbReference type="NCBI Taxonomy" id="2036206"/>
    <lineage>
        <taxon>Bacteria</taxon>
        <taxon>Bacillati</taxon>
        <taxon>Bacillota</taxon>
        <taxon>Bacilli</taxon>
        <taxon>Lactobacillales</taxon>
        <taxon>Aerococcaceae</taxon>
        <taxon>Suicoccus</taxon>
    </lineage>
</organism>
<dbReference type="RefSeq" id="WP_118989522.1">
    <property type="nucleotide sequence ID" value="NZ_CP023434.1"/>
</dbReference>
<name>A0A347WHP1_9LACT</name>
<feature type="signal peptide" evidence="1">
    <location>
        <begin position="1"/>
        <end position="23"/>
    </location>
</feature>
<evidence type="ECO:0000256" key="1">
    <source>
        <dbReference type="SAM" id="SignalP"/>
    </source>
</evidence>